<evidence type="ECO:0008006" key="3">
    <source>
        <dbReference type="Google" id="ProtNLM"/>
    </source>
</evidence>
<dbReference type="AlphaFoldDB" id="A0A2H0BJR2"/>
<evidence type="ECO:0000313" key="1">
    <source>
        <dbReference type="EMBL" id="PIP57907.1"/>
    </source>
</evidence>
<sequence length="283" mass="32187">METIKDLIIRNLHCLVCNESFIEVSSNNVICKNHHIFIIDEEVFVLETKLKLAEKFKWGKKLRDPKENLLLDESQSTMAKEKSRKRMENMINFVVLNAKKESMDILDIATGRGLLIKNLLPEIDNSIIYLTDLDTDVLVGTNKLINNLVKTNTVIPITSSATHLPFEDNSISEVICFGINNIRETTVAITEVRRVLKPGGKLIFSFSLMEEGSPSYIWSQTQEDKPGPFDVIDKWEIEAENIGFKILKNEILFDGPVEKAKLDLTPRVNGERFQDVGVILLKK</sequence>
<dbReference type="InterPro" id="IPR029063">
    <property type="entry name" value="SAM-dependent_MTases_sf"/>
</dbReference>
<gene>
    <name evidence="1" type="ORF">COX03_00480</name>
</gene>
<dbReference type="Pfam" id="PF01209">
    <property type="entry name" value="Ubie_methyltran"/>
    <property type="match status" value="1"/>
</dbReference>
<name>A0A2H0BJR2_9BACT</name>
<evidence type="ECO:0000313" key="2">
    <source>
        <dbReference type="Proteomes" id="UP000229847"/>
    </source>
</evidence>
<accession>A0A2H0BJR2</accession>
<dbReference type="SUPFAM" id="SSF53335">
    <property type="entry name" value="S-adenosyl-L-methionine-dependent methyltransferases"/>
    <property type="match status" value="1"/>
</dbReference>
<comment type="caution">
    <text evidence="1">The sequence shown here is derived from an EMBL/GenBank/DDBJ whole genome shotgun (WGS) entry which is preliminary data.</text>
</comment>
<organism evidence="1 2">
    <name type="scientific">Candidatus Woesebacteria bacterium CG22_combo_CG10-13_8_21_14_all_39_10</name>
    <dbReference type="NCBI Taxonomy" id="1975059"/>
    <lineage>
        <taxon>Bacteria</taxon>
        <taxon>Candidatus Woeseibacteriota</taxon>
    </lineage>
</organism>
<dbReference type="EMBL" id="PCSW01000015">
    <property type="protein sequence ID" value="PIP57907.1"/>
    <property type="molecule type" value="Genomic_DNA"/>
</dbReference>
<dbReference type="Gene3D" id="3.40.50.150">
    <property type="entry name" value="Vaccinia Virus protein VP39"/>
    <property type="match status" value="1"/>
</dbReference>
<reference evidence="1 2" key="1">
    <citation type="submission" date="2017-09" db="EMBL/GenBank/DDBJ databases">
        <title>Depth-based differentiation of microbial function through sediment-hosted aquifers and enrichment of novel symbionts in the deep terrestrial subsurface.</title>
        <authorList>
            <person name="Probst A.J."/>
            <person name="Ladd B."/>
            <person name="Jarett J.K."/>
            <person name="Geller-Mcgrath D.E."/>
            <person name="Sieber C.M."/>
            <person name="Emerson J.B."/>
            <person name="Anantharaman K."/>
            <person name="Thomas B.C."/>
            <person name="Malmstrom R."/>
            <person name="Stieglmeier M."/>
            <person name="Klingl A."/>
            <person name="Woyke T."/>
            <person name="Ryan C.M."/>
            <person name="Banfield J.F."/>
        </authorList>
    </citation>
    <scope>NUCLEOTIDE SEQUENCE [LARGE SCALE GENOMIC DNA]</scope>
    <source>
        <strain evidence="1">CG22_combo_CG10-13_8_21_14_all_39_10</strain>
    </source>
</reference>
<dbReference type="CDD" id="cd02440">
    <property type="entry name" value="AdoMet_MTases"/>
    <property type="match status" value="1"/>
</dbReference>
<dbReference type="Proteomes" id="UP000229847">
    <property type="component" value="Unassembled WGS sequence"/>
</dbReference>
<proteinExistence type="predicted"/>
<protein>
    <recommendedName>
        <fullName evidence="3">Methyltransferase type 11 domain-containing protein</fullName>
    </recommendedName>
</protein>